<accession>A0A0L6VQ28</accession>
<sequence length="63" mass="7375">MKNSYQSPPDGKFEDPEEMIEFIKRFARDNGYAICIRKSGKDKNKILKCDWFLLSEVVWCGVV</sequence>
<protein>
    <submittedName>
        <fullName evidence="1">Uncharacterized protein</fullName>
    </submittedName>
</protein>
<dbReference type="Proteomes" id="UP000037035">
    <property type="component" value="Unassembled WGS sequence"/>
</dbReference>
<dbReference type="OrthoDB" id="2405024at2759"/>
<proteinExistence type="predicted"/>
<dbReference type="AlphaFoldDB" id="A0A0L6VQ28"/>
<dbReference type="EMBL" id="LAVV01003243">
    <property type="protein sequence ID" value="KNZ62275.1"/>
    <property type="molecule type" value="Genomic_DNA"/>
</dbReference>
<organism evidence="1 2">
    <name type="scientific">Puccinia sorghi</name>
    <dbReference type="NCBI Taxonomy" id="27349"/>
    <lineage>
        <taxon>Eukaryota</taxon>
        <taxon>Fungi</taxon>
        <taxon>Dikarya</taxon>
        <taxon>Basidiomycota</taxon>
        <taxon>Pucciniomycotina</taxon>
        <taxon>Pucciniomycetes</taxon>
        <taxon>Pucciniales</taxon>
        <taxon>Pucciniaceae</taxon>
        <taxon>Puccinia</taxon>
    </lineage>
</organism>
<comment type="caution">
    <text evidence="1">The sequence shown here is derived from an EMBL/GenBank/DDBJ whole genome shotgun (WGS) entry which is preliminary data.</text>
</comment>
<evidence type="ECO:0000313" key="2">
    <source>
        <dbReference type="Proteomes" id="UP000037035"/>
    </source>
</evidence>
<name>A0A0L6VQ28_9BASI</name>
<evidence type="ECO:0000313" key="1">
    <source>
        <dbReference type="EMBL" id="KNZ62275.1"/>
    </source>
</evidence>
<gene>
    <name evidence="1" type="ORF">VP01_1291g1</name>
</gene>
<keyword evidence="2" id="KW-1185">Reference proteome</keyword>
<dbReference type="VEuPathDB" id="FungiDB:VP01_1291g1"/>
<reference evidence="1 2" key="1">
    <citation type="submission" date="2015-08" db="EMBL/GenBank/DDBJ databases">
        <title>Next Generation Sequencing and Analysis of the Genome of Puccinia sorghi L Schw, the Causal Agent of Maize Common Rust.</title>
        <authorList>
            <person name="Rochi L."/>
            <person name="Burguener G."/>
            <person name="Darino M."/>
            <person name="Turjanski A."/>
            <person name="Kreff E."/>
            <person name="Dieguez M.J."/>
            <person name="Sacco F."/>
        </authorList>
    </citation>
    <scope>NUCLEOTIDE SEQUENCE [LARGE SCALE GENOMIC DNA]</scope>
    <source>
        <strain evidence="1 2">RO10H11247</strain>
    </source>
</reference>